<dbReference type="SUPFAM" id="SSF48264">
    <property type="entry name" value="Cytochrome P450"/>
    <property type="match status" value="1"/>
</dbReference>
<evidence type="ECO:0000256" key="3">
    <source>
        <dbReference type="ARBA" id="ARBA00022630"/>
    </source>
</evidence>
<dbReference type="InterPro" id="IPR036396">
    <property type="entry name" value="Cyt_P450_sf"/>
</dbReference>
<evidence type="ECO:0000256" key="1">
    <source>
        <dbReference type="ARBA" id="ARBA00001974"/>
    </source>
</evidence>
<dbReference type="GO" id="GO:0020037">
    <property type="term" value="F:heme binding"/>
    <property type="evidence" value="ECO:0007669"/>
    <property type="project" value="InterPro"/>
</dbReference>
<dbReference type="Proteomes" id="UP001146351">
    <property type="component" value="Unassembled WGS sequence"/>
</dbReference>
<keyword evidence="3" id="KW-0285">Flavoprotein</keyword>
<proteinExistence type="inferred from homology"/>
<dbReference type="PIRSF" id="PIRSF000189">
    <property type="entry name" value="D-aa_oxidase"/>
    <property type="match status" value="1"/>
</dbReference>
<evidence type="ECO:0000259" key="7">
    <source>
        <dbReference type="Pfam" id="PF01266"/>
    </source>
</evidence>
<feature type="domain" description="FAD dependent oxidoreductase" evidence="7">
    <location>
        <begin position="4"/>
        <end position="341"/>
    </location>
</feature>
<feature type="binding site" evidence="6">
    <location>
        <position position="247"/>
    </location>
    <ligand>
        <name>D-dopa</name>
        <dbReference type="ChEBI" id="CHEBI:149689"/>
    </ligand>
</feature>
<feature type="binding site" evidence="6">
    <location>
        <position position="311"/>
    </location>
    <ligand>
        <name>D-dopa</name>
        <dbReference type="ChEBI" id="CHEBI:149689"/>
    </ligand>
</feature>
<evidence type="ECO:0000256" key="2">
    <source>
        <dbReference type="ARBA" id="ARBA00006730"/>
    </source>
</evidence>
<accession>A0A9W9IN43</accession>
<keyword evidence="4 6" id="KW-0274">FAD</keyword>
<dbReference type="PANTHER" id="PTHR11530:SF16">
    <property type="entry name" value="D-AMINO ACID OXIDASE (AFU_ORTHOLOGUE AFUA_5G11290)"/>
    <property type="match status" value="1"/>
</dbReference>
<dbReference type="InterPro" id="IPR006076">
    <property type="entry name" value="FAD-dep_OxRdtase"/>
</dbReference>
<evidence type="ECO:0000313" key="9">
    <source>
        <dbReference type="Proteomes" id="UP001146351"/>
    </source>
</evidence>
<evidence type="ECO:0000313" key="8">
    <source>
        <dbReference type="EMBL" id="KAJ5180889.1"/>
    </source>
</evidence>
<dbReference type="GO" id="GO:0004497">
    <property type="term" value="F:monooxygenase activity"/>
    <property type="evidence" value="ECO:0007669"/>
    <property type="project" value="InterPro"/>
</dbReference>
<dbReference type="GO" id="GO:0005737">
    <property type="term" value="C:cytoplasm"/>
    <property type="evidence" value="ECO:0007669"/>
    <property type="project" value="TreeGrafter"/>
</dbReference>
<sequence>MSTKIVIVGAGVSGLTTASLLSKDPRYAVTVVAKHMPGDYDIEYASPWAGANYTPFGARDDAPGRWERSTWPVLQRIAQDHPEAGLHFLGGNIHHGLRTGTDICPDNIICTESTKATADLWYEEFMPNFEHLPREHLPPGVESAHKFTSVCINTAIYLPWLVGQCAKKGVVFKRGVFTHIEDAVHAHASGSKADVVVNCTGLSSKVLGGVMDDRLYPARGQTVLVRNDPGPMIAAAKTSDGEDEMTYIMTRAAGGGTVLGGSYQKNNWDALPDPHLAHRIMQRAIRLNPHLVGEGRGVEGLDIIGHRVGLRPVREGGPRVERDEVNGIAVVHNYGHGGSSWGIHRVPEIWGDDAEEFRPERWLNPDTHRDLSMVVFIQSRRDTDDLSKNGSILPSGADPAFVWVKLAGDVQGASGTKCKGIS</sequence>
<dbReference type="Gene3D" id="1.10.630.10">
    <property type="entry name" value="Cytochrome P450"/>
    <property type="match status" value="1"/>
</dbReference>
<dbReference type="GO" id="GO:0019478">
    <property type="term" value="P:D-amino acid catabolic process"/>
    <property type="evidence" value="ECO:0007669"/>
    <property type="project" value="TreeGrafter"/>
</dbReference>
<evidence type="ECO:0000256" key="4">
    <source>
        <dbReference type="ARBA" id="ARBA00022827"/>
    </source>
</evidence>
<keyword evidence="5" id="KW-0560">Oxidoreductase</keyword>
<keyword evidence="9" id="KW-1185">Reference proteome</keyword>
<evidence type="ECO:0000256" key="6">
    <source>
        <dbReference type="PIRSR" id="PIRSR000189-1"/>
    </source>
</evidence>
<dbReference type="Gene3D" id="3.40.50.720">
    <property type="entry name" value="NAD(P)-binding Rossmann-like Domain"/>
    <property type="match status" value="1"/>
</dbReference>
<comment type="similarity">
    <text evidence="2">Belongs to the DAMOX/DASOX family.</text>
</comment>
<feature type="binding site" evidence="6">
    <location>
        <position position="338"/>
    </location>
    <ligand>
        <name>D-dopa</name>
        <dbReference type="ChEBI" id="CHEBI:149689"/>
    </ligand>
</feature>
<dbReference type="GO" id="GO:0003884">
    <property type="term" value="F:D-amino-acid oxidase activity"/>
    <property type="evidence" value="ECO:0007669"/>
    <property type="project" value="InterPro"/>
</dbReference>
<feature type="binding site" evidence="6">
    <location>
        <position position="200"/>
    </location>
    <ligand>
        <name>FAD</name>
        <dbReference type="ChEBI" id="CHEBI:57692"/>
    </ligand>
</feature>
<reference evidence="8" key="1">
    <citation type="submission" date="2022-11" db="EMBL/GenBank/DDBJ databases">
        <authorList>
            <person name="Petersen C."/>
        </authorList>
    </citation>
    <scope>NUCLEOTIDE SEQUENCE</scope>
    <source>
        <strain evidence="8">IBT 21917</strain>
    </source>
</reference>
<dbReference type="GO" id="GO:0016705">
    <property type="term" value="F:oxidoreductase activity, acting on paired donors, with incorporation or reduction of molecular oxygen"/>
    <property type="evidence" value="ECO:0007669"/>
    <property type="project" value="InterPro"/>
</dbReference>
<dbReference type="Gene3D" id="3.30.9.10">
    <property type="entry name" value="D-Amino Acid Oxidase, subunit A, domain 2"/>
    <property type="match status" value="1"/>
</dbReference>
<dbReference type="PANTHER" id="PTHR11530">
    <property type="entry name" value="D-AMINO ACID OXIDASE"/>
    <property type="match status" value="1"/>
</dbReference>
<dbReference type="GO" id="GO:0005506">
    <property type="term" value="F:iron ion binding"/>
    <property type="evidence" value="ECO:0007669"/>
    <property type="project" value="InterPro"/>
</dbReference>
<dbReference type="GO" id="GO:0071949">
    <property type="term" value="F:FAD binding"/>
    <property type="evidence" value="ECO:0007669"/>
    <property type="project" value="InterPro"/>
</dbReference>
<organism evidence="8 9">
    <name type="scientific">Penicillium capsulatum</name>
    <dbReference type="NCBI Taxonomy" id="69766"/>
    <lineage>
        <taxon>Eukaryota</taxon>
        <taxon>Fungi</taxon>
        <taxon>Dikarya</taxon>
        <taxon>Ascomycota</taxon>
        <taxon>Pezizomycotina</taxon>
        <taxon>Eurotiomycetes</taxon>
        <taxon>Eurotiomycetidae</taxon>
        <taxon>Eurotiales</taxon>
        <taxon>Aspergillaceae</taxon>
        <taxon>Penicillium</taxon>
    </lineage>
</organism>
<gene>
    <name evidence="8" type="ORF">N7492_004099</name>
</gene>
<dbReference type="EMBL" id="JAPQKO010000002">
    <property type="protein sequence ID" value="KAJ5180889.1"/>
    <property type="molecule type" value="Genomic_DNA"/>
</dbReference>
<name>A0A9W9IN43_9EURO</name>
<comment type="cofactor">
    <cofactor evidence="1 6">
        <name>FAD</name>
        <dbReference type="ChEBI" id="CHEBI:57692"/>
    </cofactor>
</comment>
<protein>
    <recommendedName>
        <fullName evidence="7">FAD dependent oxidoreductase domain-containing protein</fullName>
    </recommendedName>
</protein>
<dbReference type="InterPro" id="IPR023209">
    <property type="entry name" value="DAO"/>
</dbReference>
<evidence type="ECO:0000256" key="5">
    <source>
        <dbReference type="ARBA" id="ARBA00023002"/>
    </source>
</evidence>
<comment type="caution">
    <text evidence="8">The sequence shown here is derived from an EMBL/GenBank/DDBJ whole genome shotgun (WGS) entry which is preliminary data.</text>
</comment>
<dbReference type="AlphaFoldDB" id="A0A9W9IN43"/>
<reference evidence="8" key="2">
    <citation type="journal article" date="2023" name="IMA Fungus">
        <title>Comparative genomic study of the Penicillium genus elucidates a diverse pangenome and 15 lateral gene transfer events.</title>
        <authorList>
            <person name="Petersen C."/>
            <person name="Sorensen T."/>
            <person name="Nielsen M.R."/>
            <person name="Sondergaard T.E."/>
            <person name="Sorensen J.L."/>
            <person name="Fitzpatrick D.A."/>
            <person name="Frisvad J.C."/>
            <person name="Nielsen K.L."/>
        </authorList>
    </citation>
    <scope>NUCLEOTIDE SEQUENCE</scope>
    <source>
        <strain evidence="8">IBT 21917</strain>
    </source>
</reference>
<dbReference type="SUPFAM" id="SSF54373">
    <property type="entry name" value="FAD-linked reductases, C-terminal domain"/>
    <property type="match status" value="1"/>
</dbReference>
<dbReference type="OrthoDB" id="409956at2759"/>
<dbReference type="Pfam" id="PF01266">
    <property type="entry name" value="DAO"/>
    <property type="match status" value="1"/>
</dbReference>
<dbReference type="SUPFAM" id="SSF51971">
    <property type="entry name" value="Nucleotide-binding domain"/>
    <property type="match status" value="1"/>
</dbReference>